<evidence type="ECO:0000313" key="2">
    <source>
        <dbReference type="Proteomes" id="UP000057820"/>
    </source>
</evidence>
<dbReference type="EMBL" id="LN868938">
    <property type="protein sequence ID" value="CRY75192.1"/>
    <property type="molecule type" value="Genomic_DNA"/>
</dbReference>
<proteinExistence type="predicted"/>
<evidence type="ECO:0000313" key="1">
    <source>
        <dbReference type="EMBL" id="CRY75192.1"/>
    </source>
</evidence>
<dbReference type="Proteomes" id="UP000057820">
    <property type="component" value="Chromosome 1"/>
</dbReference>
<accession>A0A0H5NJ94</accession>
<organism evidence="1 2">
    <name type="scientific">Nocardia farcinica</name>
    <dbReference type="NCBI Taxonomy" id="37329"/>
    <lineage>
        <taxon>Bacteria</taxon>
        <taxon>Bacillati</taxon>
        <taxon>Actinomycetota</taxon>
        <taxon>Actinomycetes</taxon>
        <taxon>Mycobacteriales</taxon>
        <taxon>Nocardiaceae</taxon>
        <taxon>Nocardia</taxon>
    </lineage>
</organism>
<dbReference type="RefSeq" id="WP_060591064.1">
    <property type="nucleotide sequence ID" value="NZ_CP031418.1"/>
</dbReference>
<name>A0A0H5NJ94_NOCFR</name>
<sequence length="162" mass="18144">MNNVGVVITEVHRAENELGTELLRVADRQQTDHEVHHLAGDLARWSHQHVRALAVTGRRFGLDLDPEPEHDSALRAAVRQKGSELLGRHHTPALLLLRDLRRIHVLAAGVSVDWELLAQAAQAMRDSDLLALTQRCHPQTLRQMRWANAKLKESAPQIVVTG</sequence>
<dbReference type="AlphaFoldDB" id="A0A0H5NJ94"/>
<reference evidence="2" key="1">
    <citation type="submission" date="2015-03" db="EMBL/GenBank/DDBJ databases">
        <authorList>
            <consortium name="Pathogen Informatics"/>
        </authorList>
    </citation>
    <scope>NUCLEOTIDE SEQUENCE [LARGE SCALE GENOMIC DNA]</scope>
    <source>
        <strain evidence="2">NCTC11134</strain>
    </source>
</reference>
<gene>
    <name evidence="1" type="ORF">ERS450000_01204</name>
</gene>
<protein>
    <submittedName>
        <fullName evidence="1">Uncharacterized protein</fullName>
    </submittedName>
</protein>
<dbReference type="KEGG" id="nfr:ERS450000_01204"/>